<dbReference type="EMBL" id="JAVIJC010000046">
    <property type="protein sequence ID" value="MDX8495872.1"/>
    <property type="molecule type" value="Genomic_DNA"/>
</dbReference>
<evidence type="ECO:0000313" key="2">
    <source>
        <dbReference type="EMBL" id="MDX8495872.1"/>
    </source>
</evidence>
<keyword evidence="1" id="KW-0812">Transmembrane</keyword>
<sequence>MQAVLLGASGTLTVAAIIAVVTLAFKDPEAYTRLCKVLLSLLAACVIGYIAYALGSIAGGKSAADQIKSGVSADAVSTGLPGWPLGAASVVFSVLVTLIWFPEYLRIKGKSDGDKKLN</sequence>
<dbReference type="RefSeq" id="WP_320229580.1">
    <property type="nucleotide sequence ID" value="NZ_JAVIJC010000046.1"/>
</dbReference>
<proteinExistence type="predicted"/>
<dbReference type="Proteomes" id="UP001271249">
    <property type="component" value="Unassembled WGS sequence"/>
</dbReference>
<gene>
    <name evidence="2" type="ORF">RFN29_30470</name>
</gene>
<reference evidence="2 3" key="1">
    <citation type="submission" date="2023-08" db="EMBL/GenBank/DDBJ databases">
        <title>Implementing the SeqCode for naming new Mesorhizobium species isolated from Vachellia karroo root nodules.</title>
        <authorList>
            <person name="Van Lill M."/>
        </authorList>
    </citation>
    <scope>NUCLEOTIDE SEQUENCE [LARGE SCALE GENOMIC DNA]</scope>
    <source>
        <strain evidence="2 3">VK22B</strain>
    </source>
</reference>
<comment type="caution">
    <text evidence="2">The sequence shown here is derived from an EMBL/GenBank/DDBJ whole genome shotgun (WGS) entry which is preliminary data.</text>
</comment>
<protein>
    <submittedName>
        <fullName evidence="2">Uncharacterized protein</fullName>
    </submittedName>
</protein>
<name>A0ABU4Z9C5_9HYPH</name>
<feature type="transmembrane region" description="Helical" evidence="1">
    <location>
        <begin position="80"/>
        <end position="101"/>
    </location>
</feature>
<evidence type="ECO:0000313" key="3">
    <source>
        <dbReference type="Proteomes" id="UP001271249"/>
    </source>
</evidence>
<evidence type="ECO:0000256" key="1">
    <source>
        <dbReference type="SAM" id="Phobius"/>
    </source>
</evidence>
<feature type="transmembrane region" description="Helical" evidence="1">
    <location>
        <begin position="6"/>
        <end position="25"/>
    </location>
</feature>
<keyword evidence="1" id="KW-1133">Transmembrane helix</keyword>
<accession>A0ABU4Z9C5</accession>
<feature type="transmembrane region" description="Helical" evidence="1">
    <location>
        <begin position="37"/>
        <end position="60"/>
    </location>
</feature>
<keyword evidence="3" id="KW-1185">Reference proteome</keyword>
<organism evidence="2 3">
    <name type="scientific">Mesorhizobium captivum</name>
    <dbReference type="NCBI Taxonomy" id="3072319"/>
    <lineage>
        <taxon>Bacteria</taxon>
        <taxon>Pseudomonadati</taxon>
        <taxon>Pseudomonadota</taxon>
        <taxon>Alphaproteobacteria</taxon>
        <taxon>Hyphomicrobiales</taxon>
        <taxon>Phyllobacteriaceae</taxon>
        <taxon>Mesorhizobium</taxon>
    </lineage>
</organism>
<keyword evidence="1" id="KW-0472">Membrane</keyword>